<proteinExistence type="predicted"/>
<evidence type="ECO:0000313" key="4">
    <source>
        <dbReference type="WBParaSite" id="PSU_v2.g13667.t1"/>
    </source>
</evidence>
<reference evidence="4" key="1">
    <citation type="submission" date="2022-11" db="UniProtKB">
        <authorList>
            <consortium name="WormBaseParasite"/>
        </authorList>
    </citation>
    <scope>IDENTIFICATION</scope>
</reference>
<dbReference type="WBParaSite" id="PSU_v2.g13667.t1">
    <property type="protein sequence ID" value="PSU_v2.g13667.t1"/>
    <property type="gene ID" value="PSU_v2.g13667"/>
</dbReference>
<sequence>MFRLIISTLIFVSFVFGDDLSHMAMPVFGSGGSTLPPPFGIPGGFGGGNFGSTFRPPMGLGIGNPFPQQQGFPQNNNGMNPSSNGMMLQGFPQNNMNGQQQQSGFPPNNNNGQFPQNNNMNGMNPPPPGMMISNQGPQMGQLAGFTNGFAAPMMWSPPPTGGMYPSQQIGGFPGFPGSPRPQFNQIGAVTSAPNFVHKKREAGMLPSQPMGTNNGQQQHQPSSSSSVNNFPSRQPNANNGQMTNAASMGHGGTFQKSGMSQIMPDNSQGRFGGSQNRLPIQPKISN</sequence>
<feature type="compositionally biased region" description="Low complexity" evidence="1">
    <location>
        <begin position="165"/>
        <end position="183"/>
    </location>
</feature>
<dbReference type="AlphaFoldDB" id="A0A914Y7T5"/>
<feature type="compositionally biased region" description="Low complexity" evidence="1">
    <location>
        <begin position="213"/>
        <end position="232"/>
    </location>
</feature>
<keyword evidence="2" id="KW-0732">Signal</keyword>
<feature type="region of interest" description="Disordered" evidence="1">
    <location>
        <begin position="161"/>
        <end position="186"/>
    </location>
</feature>
<protein>
    <submittedName>
        <fullName evidence="4">Uncharacterized protein</fullName>
    </submittedName>
</protein>
<evidence type="ECO:0000313" key="3">
    <source>
        <dbReference type="Proteomes" id="UP000887577"/>
    </source>
</evidence>
<feature type="region of interest" description="Disordered" evidence="1">
    <location>
        <begin position="204"/>
        <end position="286"/>
    </location>
</feature>
<feature type="compositionally biased region" description="Polar residues" evidence="1">
    <location>
        <begin position="233"/>
        <end position="246"/>
    </location>
</feature>
<evidence type="ECO:0000256" key="1">
    <source>
        <dbReference type="SAM" id="MobiDB-lite"/>
    </source>
</evidence>
<feature type="region of interest" description="Disordered" evidence="1">
    <location>
        <begin position="90"/>
        <end position="124"/>
    </location>
</feature>
<evidence type="ECO:0000256" key="2">
    <source>
        <dbReference type="SAM" id="SignalP"/>
    </source>
</evidence>
<feature type="compositionally biased region" description="Low complexity" evidence="1">
    <location>
        <begin position="90"/>
        <end position="123"/>
    </location>
</feature>
<dbReference type="Proteomes" id="UP000887577">
    <property type="component" value="Unplaced"/>
</dbReference>
<keyword evidence="3" id="KW-1185">Reference proteome</keyword>
<accession>A0A914Y7T5</accession>
<feature type="chain" id="PRO_5037297924" evidence="2">
    <location>
        <begin position="18"/>
        <end position="286"/>
    </location>
</feature>
<feature type="compositionally biased region" description="Polar residues" evidence="1">
    <location>
        <begin position="254"/>
        <end position="286"/>
    </location>
</feature>
<feature type="signal peptide" evidence="2">
    <location>
        <begin position="1"/>
        <end position="17"/>
    </location>
</feature>
<organism evidence="3 4">
    <name type="scientific">Panagrolaimus superbus</name>
    <dbReference type="NCBI Taxonomy" id="310955"/>
    <lineage>
        <taxon>Eukaryota</taxon>
        <taxon>Metazoa</taxon>
        <taxon>Ecdysozoa</taxon>
        <taxon>Nematoda</taxon>
        <taxon>Chromadorea</taxon>
        <taxon>Rhabditida</taxon>
        <taxon>Tylenchina</taxon>
        <taxon>Panagrolaimomorpha</taxon>
        <taxon>Panagrolaimoidea</taxon>
        <taxon>Panagrolaimidae</taxon>
        <taxon>Panagrolaimus</taxon>
    </lineage>
</organism>
<name>A0A914Y7T5_9BILA</name>